<evidence type="ECO:0000313" key="7">
    <source>
        <dbReference type="Proteomes" id="UP000199051"/>
    </source>
</evidence>
<evidence type="ECO:0000256" key="4">
    <source>
        <dbReference type="SAM" id="MobiDB-lite"/>
    </source>
</evidence>
<gene>
    <name evidence="6" type="ORF">SAMN04487818_108297</name>
</gene>
<dbReference type="Proteomes" id="UP000199051">
    <property type="component" value="Unassembled WGS sequence"/>
</dbReference>
<evidence type="ECO:0000313" key="6">
    <source>
        <dbReference type="EMBL" id="SES19961.1"/>
    </source>
</evidence>
<dbReference type="GO" id="GO:0032259">
    <property type="term" value="P:methylation"/>
    <property type="evidence" value="ECO:0007669"/>
    <property type="project" value="UniProtKB-KW"/>
</dbReference>
<dbReference type="SUPFAM" id="SSF53335">
    <property type="entry name" value="S-adenosyl-L-methionine-dependent methyltransferases"/>
    <property type="match status" value="1"/>
</dbReference>
<protein>
    <submittedName>
        <fullName evidence="6">Methyltransferase domain-containing protein</fullName>
    </submittedName>
</protein>
<evidence type="ECO:0000256" key="1">
    <source>
        <dbReference type="ARBA" id="ARBA00022603"/>
    </source>
</evidence>
<evidence type="ECO:0000256" key="2">
    <source>
        <dbReference type="ARBA" id="ARBA00022679"/>
    </source>
</evidence>
<dbReference type="EMBL" id="FOGI01000008">
    <property type="protein sequence ID" value="SES19961.1"/>
    <property type="molecule type" value="Genomic_DNA"/>
</dbReference>
<dbReference type="RefSeq" id="WP_092780709.1">
    <property type="nucleotide sequence ID" value="NZ_FOGI01000008.1"/>
</dbReference>
<feature type="region of interest" description="Disordered" evidence="4">
    <location>
        <begin position="1"/>
        <end position="20"/>
    </location>
</feature>
<keyword evidence="7" id="KW-1185">Reference proteome</keyword>
<dbReference type="PANTHER" id="PTHR43464">
    <property type="entry name" value="METHYLTRANSFERASE"/>
    <property type="match status" value="1"/>
</dbReference>
<sequence>MTETHAHGHGTHASATTDTPPAAEFWETFYSERDQIWSGKPNDLLVREATDLPPGTVLDLGCAEGGDAVWLAERGWRVTGVDVSTTALERAKKLAAERGVSGAITFERHDLGETFPAGRFDLVNAQYFHSPVEQAGERQRALRKAADAVAPGGVLLVVGHFGWPTWMAEPRHDYDFPTTGQVLAGLELDDRWVVELEDIVERPSTSPEGVEGIRTDNVLRVRLGA</sequence>
<dbReference type="Gene3D" id="3.40.50.150">
    <property type="entry name" value="Vaccinia Virus protein VP39"/>
    <property type="match status" value="1"/>
</dbReference>
<dbReference type="InterPro" id="IPR041698">
    <property type="entry name" value="Methyltransf_25"/>
</dbReference>
<reference evidence="7" key="1">
    <citation type="submission" date="2016-10" db="EMBL/GenBank/DDBJ databases">
        <authorList>
            <person name="Varghese N."/>
            <person name="Submissions S."/>
        </authorList>
    </citation>
    <scope>NUCLEOTIDE SEQUENCE [LARGE SCALE GENOMIC DNA]</scope>
    <source>
        <strain evidence="7">DSM 44260</strain>
    </source>
</reference>
<keyword evidence="1 6" id="KW-0489">Methyltransferase</keyword>
<dbReference type="STRING" id="155974.SAMN04487818_108297"/>
<evidence type="ECO:0000259" key="5">
    <source>
        <dbReference type="Pfam" id="PF13649"/>
    </source>
</evidence>
<proteinExistence type="predicted"/>
<keyword evidence="3" id="KW-0949">S-adenosyl-L-methionine</keyword>
<organism evidence="6 7">
    <name type="scientific">Actinokineospora terrae</name>
    <dbReference type="NCBI Taxonomy" id="155974"/>
    <lineage>
        <taxon>Bacteria</taxon>
        <taxon>Bacillati</taxon>
        <taxon>Actinomycetota</taxon>
        <taxon>Actinomycetes</taxon>
        <taxon>Pseudonocardiales</taxon>
        <taxon>Pseudonocardiaceae</taxon>
        <taxon>Actinokineospora</taxon>
    </lineage>
</organism>
<dbReference type="CDD" id="cd02440">
    <property type="entry name" value="AdoMet_MTases"/>
    <property type="match status" value="1"/>
</dbReference>
<feature type="domain" description="Methyltransferase" evidence="5">
    <location>
        <begin position="57"/>
        <end position="153"/>
    </location>
</feature>
<dbReference type="InterPro" id="IPR029063">
    <property type="entry name" value="SAM-dependent_MTases_sf"/>
</dbReference>
<dbReference type="GO" id="GO:0008168">
    <property type="term" value="F:methyltransferase activity"/>
    <property type="evidence" value="ECO:0007669"/>
    <property type="project" value="UniProtKB-KW"/>
</dbReference>
<dbReference type="AlphaFoldDB" id="A0A1H9VEH9"/>
<accession>A0A1H9VEH9</accession>
<name>A0A1H9VEH9_9PSEU</name>
<keyword evidence="2 6" id="KW-0808">Transferase</keyword>
<evidence type="ECO:0000256" key="3">
    <source>
        <dbReference type="ARBA" id="ARBA00022691"/>
    </source>
</evidence>
<dbReference type="Pfam" id="PF13649">
    <property type="entry name" value="Methyltransf_25"/>
    <property type="match status" value="1"/>
</dbReference>
<dbReference type="PANTHER" id="PTHR43464:SF19">
    <property type="entry name" value="UBIQUINONE BIOSYNTHESIS O-METHYLTRANSFERASE, MITOCHONDRIAL"/>
    <property type="match status" value="1"/>
</dbReference>